<dbReference type="EMBL" id="CAQQ02058976">
    <property type="status" value="NOT_ANNOTATED_CDS"/>
    <property type="molecule type" value="Genomic_DNA"/>
</dbReference>
<evidence type="ECO:0000313" key="2">
    <source>
        <dbReference type="Proteomes" id="UP000015102"/>
    </source>
</evidence>
<dbReference type="EMBL" id="CAQQ02058978">
    <property type="status" value="NOT_ANNOTATED_CDS"/>
    <property type="molecule type" value="Genomic_DNA"/>
</dbReference>
<evidence type="ECO:0000313" key="1">
    <source>
        <dbReference type="EnsemblMetazoa" id="MESCA001434-PA"/>
    </source>
</evidence>
<name>T1GDP3_MEGSC</name>
<dbReference type="AlphaFoldDB" id="T1GDP3"/>
<protein>
    <submittedName>
        <fullName evidence="1">Uncharacterized protein</fullName>
    </submittedName>
</protein>
<proteinExistence type="predicted"/>
<reference evidence="1" key="2">
    <citation type="submission" date="2015-06" db="UniProtKB">
        <authorList>
            <consortium name="EnsemblMetazoa"/>
        </authorList>
    </citation>
    <scope>IDENTIFICATION</scope>
</reference>
<accession>T1GDP3</accession>
<dbReference type="HOGENOM" id="CLU_2429573_0_0_1"/>
<dbReference type="EMBL" id="CAQQ02058977">
    <property type="status" value="NOT_ANNOTATED_CDS"/>
    <property type="molecule type" value="Genomic_DNA"/>
</dbReference>
<reference evidence="2" key="1">
    <citation type="submission" date="2013-02" db="EMBL/GenBank/DDBJ databases">
        <authorList>
            <person name="Hughes D."/>
        </authorList>
    </citation>
    <scope>NUCLEOTIDE SEQUENCE</scope>
    <source>
        <strain>Durham</strain>
        <strain evidence="2">NC isolate 2 -- Noor lab</strain>
    </source>
</reference>
<dbReference type="Proteomes" id="UP000015102">
    <property type="component" value="Unassembled WGS sequence"/>
</dbReference>
<keyword evidence="2" id="KW-1185">Reference proteome</keyword>
<sequence length="91" mass="10669">MLNTLETFNKVMLRAKQGSSRHILWSVKVSVPLGVGREYFSSKLRDNCNRRWKLLDSFEVTMKTWCRFDERASNSLITLGRNSLRKIVNSF</sequence>
<dbReference type="EnsemblMetazoa" id="MESCA001434-RA">
    <property type="protein sequence ID" value="MESCA001434-PA"/>
    <property type="gene ID" value="MESCA001434"/>
</dbReference>
<organism evidence="1 2">
    <name type="scientific">Megaselia scalaris</name>
    <name type="common">Humpbacked fly</name>
    <name type="synonym">Phora scalaris</name>
    <dbReference type="NCBI Taxonomy" id="36166"/>
    <lineage>
        <taxon>Eukaryota</taxon>
        <taxon>Metazoa</taxon>
        <taxon>Ecdysozoa</taxon>
        <taxon>Arthropoda</taxon>
        <taxon>Hexapoda</taxon>
        <taxon>Insecta</taxon>
        <taxon>Pterygota</taxon>
        <taxon>Neoptera</taxon>
        <taxon>Endopterygota</taxon>
        <taxon>Diptera</taxon>
        <taxon>Brachycera</taxon>
        <taxon>Muscomorpha</taxon>
        <taxon>Platypezoidea</taxon>
        <taxon>Phoridae</taxon>
        <taxon>Megaseliini</taxon>
        <taxon>Megaselia</taxon>
    </lineage>
</organism>